<dbReference type="Proteomes" id="UP000284660">
    <property type="component" value="Unassembled WGS sequence"/>
</dbReference>
<reference evidence="3 4" key="1">
    <citation type="submission" date="2018-08" db="EMBL/GenBank/DDBJ databases">
        <title>A genome reference for cultivated species of the human gut microbiota.</title>
        <authorList>
            <person name="Zou Y."/>
            <person name="Xue W."/>
            <person name="Luo G."/>
        </authorList>
    </citation>
    <scope>NUCLEOTIDE SEQUENCE [LARGE SCALE GENOMIC DNA]</scope>
    <source>
        <strain evidence="3 4">AM30-4</strain>
    </source>
</reference>
<gene>
    <name evidence="3" type="ORF">DW782_19605</name>
</gene>
<dbReference type="GO" id="GO:0016740">
    <property type="term" value="F:transferase activity"/>
    <property type="evidence" value="ECO:0007669"/>
    <property type="project" value="UniProtKB-KW"/>
</dbReference>
<dbReference type="Pfam" id="PF00535">
    <property type="entry name" value="Glycos_transf_2"/>
    <property type="match status" value="1"/>
</dbReference>
<comment type="similarity">
    <text evidence="1">Belongs to the glycosyltransferase 2 family. WaaE/KdtX subfamily.</text>
</comment>
<dbReference type="InterPro" id="IPR001173">
    <property type="entry name" value="Glyco_trans_2-like"/>
</dbReference>
<dbReference type="AlphaFoldDB" id="A0A8B3B6R2"/>
<dbReference type="Gene3D" id="3.90.550.10">
    <property type="entry name" value="Spore Coat Polysaccharide Biosynthesis Protein SpsA, Chain A"/>
    <property type="match status" value="1"/>
</dbReference>
<evidence type="ECO:0000259" key="2">
    <source>
        <dbReference type="Pfam" id="PF00535"/>
    </source>
</evidence>
<dbReference type="SUPFAM" id="SSF53448">
    <property type="entry name" value="Nucleotide-diphospho-sugar transferases"/>
    <property type="match status" value="1"/>
</dbReference>
<dbReference type="PANTHER" id="PTHR43630:SF2">
    <property type="entry name" value="GLYCOSYLTRANSFERASE"/>
    <property type="match status" value="1"/>
</dbReference>
<feature type="domain" description="Glycosyltransferase 2-like" evidence="2">
    <location>
        <begin position="5"/>
        <end position="89"/>
    </location>
</feature>
<sequence>MGKISVCMATYNEAKYIREQLESILCQLSEDDEIIVSDDGSTDGTIDIIMSYHDNRVKVLHHISSPGSSFVKATRNFENALLHAHGDYIFGRFTKLSPKMKTRAKQVQIKPLIYS</sequence>
<dbReference type="InterPro" id="IPR029044">
    <property type="entry name" value="Nucleotide-diphossugar_trans"/>
</dbReference>
<evidence type="ECO:0000313" key="3">
    <source>
        <dbReference type="EMBL" id="RHD71295.1"/>
    </source>
</evidence>
<dbReference type="PANTHER" id="PTHR43630">
    <property type="entry name" value="POLY-BETA-1,6-N-ACETYL-D-GLUCOSAMINE SYNTHASE"/>
    <property type="match status" value="1"/>
</dbReference>
<protein>
    <submittedName>
        <fullName evidence="3">Glycosyltransferase</fullName>
    </submittedName>
</protein>
<comment type="caution">
    <text evidence="3">The sequence shown here is derived from an EMBL/GenBank/DDBJ whole genome shotgun (WGS) entry which is preliminary data.</text>
</comment>
<dbReference type="EMBL" id="QSJN01000018">
    <property type="protein sequence ID" value="RHD71295.1"/>
    <property type="molecule type" value="Genomic_DNA"/>
</dbReference>
<evidence type="ECO:0000313" key="4">
    <source>
        <dbReference type="Proteomes" id="UP000284660"/>
    </source>
</evidence>
<organism evidence="3 4">
    <name type="scientific">Parabacteroides distasonis</name>
    <dbReference type="NCBI Taxonomy" id="823"/>
    <lineage>
        <taxon>Bacteria</taxon>
        <taxon>Pseudomonadati</taxon>
        <taxon>Bacteroidota</taxon>
        <taxon>Bacteroidia</taxon>
        <taxon>Bacteroidales</taxon>
        <taxon>Tannerellaceae</taxon>
        <taxon>Parabacteroides</taxon>
    </lineage>
</organism>
<name>A0A8B3B6R2_PARDI</name>
<keyword evidence="3" id="KW-0808">Transferase</keyword>
<proteinExistence type="inferred from homology"/>
<evidence type="ECO:0000256" key="1">
    <source>
        <dbReference type="ARBA" id="ARBA00038494"/>
    </source>
</evidence>
<accession>A0A8B3B6R2</accession>